<dbReference type="EMBL" id="CAXAMN010025486">
    <property type="protein sequence ID" value="CAK9095562.1"/>
    <property type="molecule type" value="Genomic_DNA"/>
</dbReference>
<protein>
    <submittedName>
        <fullName evidence="1">Uncharacterized protein</fullName>
    </submittedName>
</protein>
<evidence type="ECO:0000313" key="1">
    <source>
        <dbReference type="EMBL" id="CAK9095562.1"/>
    </source>
</evidence>
<name>A0ABP0R4R0_9DINO</name>
<organism evidence="1 2">
    <name type="scientific">Durusdinium trenchii</name>
    <dbReference type="NCBI Taxonomy" id="1381693"/>
    <lineage>
        <taxon>Eukaryota</taxon>
        <taxon>Sar</taxon>
        <taxon>Alveolata</taxon>
        <taxon>Dinophyceae</taxon>
        <taxon>Suessiales</taxon>
        <taxon>Symbiodiniaceae</taxon>
        <taxon>Durusdinium</taxon>
    </lineage>
</organism>
<gene>
    <name evidence="1" type="ORF">CCMP2556_LOCUS45511</name>
</gene>
<accession>A0ABP0R4R0</accession>
<comment type="caution">
    <text evidence="1">The sequence shown here is derived from an EMBL/GenBank/DDBJ whole genome shotgun (WGS) entry which is preliminary data.</text>
</comment>
<proteinExistence type="predicted"/>
<keyword evidence="2" id="KW-1185">Reference proteome</keyword>
<feature type="non-terminal residue" evidence="1">
    <location>
        <position position="1"/>
    </location>
</feature>
<evidence type="ECO:0000313" key="2">
    <source>
        <dbReference type="Proteomes" id="UP001642484"/>
    </source>
</evidence>
<dbReference type="Proteomes" id="UP001642484">
    <property type="component" value="Unassembled WGS sequence"/>
</dbReference>
<reference evidence="1 2" key="1">
    <citation type="submission" date="2024-02" db="EMBL/GenBank/DDBJ databases">
        <authorList>
            <person name="Chen Y."/>
            <person name="Shah S."/>
            <person name="Dougan E. K."/>
            <person name="Thang M."/>
            <person name="Chan C."/>
        </authorList>
    </citation>
    <scope>NUCLEOTIDE SEQUENCE [LARGE SCALE GENOMIC DNA]</scope>
</reference>
<sequence length="143" mass="16282">FAPIVFRTRTCIYTLEFEHGVFFTVHAKANWLEKELWRGHSLISALCARALHWPGVYSVKKPPDEWENMDAIIENNYLNMKNRDIEEAEKKGPEAVAAVEESYRSKVAFCIPILVDSSIAYDVSKRPTPEMVEQGKPVGVPDT</sequence>